<accession>A0ABS4GKY3</accession>
<gene>
    <name evidence="1" type="ORF">J2Z37_000913</name>
</gene>
<dbReference type="RefSeq" id="WP_209809029.1">
    <property type="nucleotide sequence ID" value="NZ_JAGGKT010000002.1"/>
</dbReference>
<comment type="caution">
    <text evidence="1">The sequence shown here is derived from an EMBL/GenBank/DDBJ whole genome shotgun (WGS) entry which is preliminary data.</text>
</comment>
<dbReference type="Proteomes" id="UP001519343">
    <property type="component" value="Unassembled WGS sequence"/>
</dbReference>
<keyword evidence="2" id="KW-1185">Reference proteome</keyword>
<protein>
    <submittedName>
        <fullName evidence="1">Uncharacterized protein</fullName>
    </submittedName>
</protein>
<evidence type="ECO:0000313" key="1">
    <source>
        <dbReference type="EMBL" id="MBP1930916.1"/>
    </source>
</evidence>
<name>A0ABS4GKY3_9BACL</name>
<organism evidence="1 2">
    <name type="scientific">Ammoniphilus resinae</name>
    <dbReference type="NCBI Taxonomy" id="861532"/>
    <lineage>
        <taxon>Bacteria</taxon>
        <taxon>Bacillati</taxon>
        <taxon>Bacillota</taxon>
        <taxon>Bacilli</taxon>
        <taxon>Bacillales</taxon>
        <taxon>Paenibacillaceae</taxon>
        <taxon>Aneurinibacillus group</taxon>
        <taxon>Ammoniphilus</taxon>
    </lineage>
</organism>
<proteinExistence type="predicted"/>
<reference evidence="1 2" key="1">
    <citation type="submission" date="2021-03" db="EMBL/GenBank/DDBJ databases">
        <title>Genomic Encyclopedia of Type Strains, Phase IV (KMG-IV): sequencing the most valuable type-strain genomes for metagenomic binning, comparative biology and taxonomic classification.</title>
        <authorList>
            <person name="Goeker M."/>
        </authorList>
    </citation>
    <scope>NUCLEOTIDE SEQUENCE [LARGE SCALE GENOMIC DNA]</scope>
    <source>
        <strain evidence="1 2">DSM 24738</strain>
    </source>
</reference>
<evidence type="ECO:0000313" key="2">
    <source>
        <dbReference type="Proteomes" id="UP001519343"/>
    </source>
</evidence>
<dbReference type="EMBL" id="JAGGKT010000002">
    <property type="protein sequence ID" value="MBP1930916.1"/>
    <property type="molecule type" value="Genomic_DNA"/>
</dbReference>
<sequence>MPDYSNKSVEELEQLSAHYANENFEIMRELVRRGVGNNLPDTLEHPSMTPTEEDF</sequence>